<name>A0A3G3MFP1_9FLOR</name>
<evidence type="ECO:0000256" key="6">
    <source>
        <dbReference type="ARBA" id="ARBA00023136"/>
    </source>
</evidence>
<keyword evidence="5 7" id="KW-1133">Transmembrane helix</keyword>
<dbReference type="AlphaFoldDB" id="A0A3G3MFP1"/>
<evidence type="ECO:0000256" key="7">
    <source>
        <dbReference type="RuleBase" id="RU362044"/>
    </source>
</evidence>
<keyword evidence="3" id="KW-0813">Transport</keyword>
<dbReference type="GO" id="GO:0005548">
    <property type="term" value="F:phospholipid transporter activity"/>
    <property type="evidence" value="ECO:0007669"/>
    <property type="project" value="TreeGrafter"/>
</dbReference>
<protein>
    <recommendedName>
        <fullName evidence="9">Ycf63</fullName>
    </recommendedName>
</protein>
<dbReference type="NCBIfam" id="TIGR00056">
    <property type="entry name" value="MlaE family lipid ABC transporter permease subunit"/>
    <property type="match status" value="1"/>
</dbReference>
<comment type="caution">
    <text evidence="7">Lacks conserved residue(s) required for the propagation of feature annotation.</text>
</comment>
<feature type="transmembrane region" description="Helical" evidence="7">
    <location>
        <begin position="50"/>
        <end position="67"/>
    </location>
</feature>
<evidence type="ECO:0000256" key="5">
    <source>
        <dbReference type="ARBA" id="ARBA00022989"/>
    </source>
</evidence>
<keyword evidence="4 7" id="KW-0812">Transmembrane</keyword>
<dbReference type="Pfam" id="PF02405">
    <property type="entry name" value="MlaE"/>
    <property type="match status" value="1"/>
</dbReference>
<proteinExistence type="inferred from homology"/>
<feature type="transmembrane region" description="Helical" evidence="7">
    <location>
        <begin position="200"/>
        <end position="221"/>
    </location>
</feature>
<keyword evidence="8" id="KW-0934">Plastid</keyword>
<dbReference type="EMBL" id="MH281626">
    <property type="protein sequence ID" value="AYR05636.1"/>
    <property type="molecule type" value="Genomic_DNA"/>
</dbReference>
<geneLocation type="plastid" evidence="8"/>
<dbReference type="GO" id="GO:0043190">
    <property type="term" value="C:ATP-binding cassette (ABC) transporter complex"/>
    <property type="evidence" value="ECO:0007669"/>
    <property type="project" value="InterPro"/>
</dbReference>
<accession>A0A3G3MFP1</accession>
<evidence type="ECO:0000313" key="8">
    <source>
        <dbReference type="EMBL" id="AYR05636.1"/>
    </source>
</evidence>
<comment type="similarity">
    <text evidence="2 7">Belongs to the MlaE permease family.</text>
</comment>
<evidence type="ECO:0000256" key="3">
    <source>
        <dbReference type="ARBA" id="ARBA00022448"/>
    </source>
</evidence>
<dbReference type="PANTHER" id="PTHR30188">
    <property type="entry name" value="ABC TRANSPORTER PERMEASE PROTEIN-RELATED"/>
    <property type="match status" value="1"/>
</dbReference>
<reference evidence="8" key="1">
    <citation type="journal article" date="2018" name="Genome Biol. Evol.">
        <title>Mitochondrial and Plastid Genomes from Coralline Red Algae Provide Insights into the Incongruent Evolutionary Histories of Organelles.</title>
        <authorList>
            <person name="Lee J."/>
            <person name="Song H.J."/>
            <person name="In Park S."/>
            <person name="Lee Y.M."/>
            <person name="Jeong S.Y."/>
            <person name="Oh Cho T."/>
            <person name="Kim J.H."/>
            <person name="Choi H.G."/>
            <person name="Choi C.G."/>
            <person name="Nelson W.A."/>
            <person name="Fredericq S."/>
            <person name="Bhattacharya D."/>
            <person name="Su Yoon H."/>
        </authorList>
    </citation>
    <scope>NUCLEOTIDE SEQUENCE</scope>
</reference>
<dbReference type="GeneID" id="38463366"/>
<keyword evidence="6 7" id="KW-0472">Membrane</keyword>
<dbReference type="PANTHER" id="PTHR30188:SF4">
    <property type="entry name" value="PROTEIN TRIGALACTOSYLDIACYLGLYCEROL 1, CHLOROPLASTIC"/>
    <property type="match status" value="1"/>
</dbReference>
<dbReference type="RefSeq" id="YP_009541627.1">
    <property type="nucleotide sequence ID" value="NC_039977.1"/>
</dbReference>
<evidence type="ECO:0000256" key="1">
    <source>
        <dbReference type="ARBA" id="ARBA00004141"/>
    </source>
</evidence>
<sequence length="262" mass="29168">MFILKINLLRWSQKIIVSFKFLVNSLSIFKPSNFFCNRAIQQMIVVGPESLSICIITAFCIGLVFTLQVVKEFLYLDATSLLGAILSLAFIRELSPVLTAVIIAGRIGSAFTAELATMKITDQIDALYLLKTDPLLYLVFPRVIACTSMLPILNIISWFTSLSISLFTCFVFYNVDPWIFLKSVYLALSYWDFFKSFLKTLIFGLIISCISCSWGLTTVGGSKGVGQSTTSSVVTSLLIIFIMDFILSSVMFYQSSSAIKSL</sequence>
<comment type="subcellular location">
    <subcellularLocation>
        <location evidence="1">Membrane</location>
        <topology evidence="1">Multi-pass membrane protein</topology>
    </subcellularLocation>
</comment>
<evidence type="ECO:0000256" key="2">
    <source>
        <dbReference type="ARBA" id="ARBA00007556"/>
    </source>
</evidence>
<organism evidence="8">
    <name type="scientific">Synarthrophyton chejuense</name>
    <dbReference type="NCBI Taxonomy" id="2485825"/>
    <lineage>
        <taxon>Eukaryota</taxon>
        <taxon>Rhodophyta</taxon>
        <taxon>Florideophyceae</taxon>
        <taxon>Corallinophycidae</taxon>
        <taxon>Hapalidiales</taxon>
        <taxon>Hapalidiaceae</taxon>
        <taxon>Melobesioideae</taxon>
        <taxon>Synarthrophyton</taxon>
    </lineage>
</organism>
<gene>
    <name evidence="8" type="primary">ycf63</name>
</gene>
<dbReference type="InterPro" id="IPR030802">
    <property type="entry name" value="Permease_MalE"/>
</dbReference>
<evidence type="ECO:0008006" key="9">
    <source>
        <dbReference type="Google" id="ProtNLM"/>
    </source>
</evidence>
<evidence type="ECO:0000256" key="4">
    <source>
        <dbReference type="ARBA" id="ARBA00022692"/>
    </source>
</evidence>
<feature type="transmembrane region" description="Helical" evidence="7">
    <location>
        <begin position="233"/>
        <end position="253"/>
    </location>
</feature>
<dbReference type="InterPro" id="IPR003453">
    <property type="entry name" value="ABC_MlaE_roteobac"/>
</dbReference>